<dbReference type="EMBL" id="JAAGPU010000020">
    <property type="protein sequence ID" value="NEU05459.1"/>
    <property type="molecule type" value="Genomic_DNA"/>
</dbReference>
<comment type="caution">
    <text evidence="1">The sequence shown here is derived from an EMBL/GenBank/DDBJ whole genome shotgun (WGS) entry which is preliminary data.</text>
</comment>
<accession>A0A6M0H4C7</accession>
<keyword evidence="2" id="KW-1185">Reference proteome</keyword>
<dbReference type="AlphaFoldDB" id="A0A6M0H4C7"/>
<reference evidence="1 2" key="1">
    <citation type="submission" date="2020-02" db="EMBL/GenBank/DDBJ databases">
        <title>Genome assembly of a novel Clostridium senegalense strain.</title>
        <authorList>
            <person name="Gupta T.B."/>
            <person name="Jauregui R."/>
            <person name="Maclean P."/>
            <person name="Nawarathana A."/>
            <person name="Brightwell G."/>
        </authorList>
    </citation>
    <scope>NUCLEOTIDE SEQUENCE [LARGE SCALE GENOMIC DNA]</scope>
    <source>
        <strain evidence="1 2">AGRFS4</strain>
    </source>
</reference>
<proteinExistence type="predicted"/>
<evidence type="ECO:0000313" key="1">
    <source>
        <dbReference type="EMBL" id="NEU05459.1"/>
    </source>
</evidence>
<gene>
    <name evidence="1" type="ORF">G3M99_11470</name>
</gene>
<organism evidence="1 2">
    <name type="scientific">Clostridium senegalense</name>
    <dbReference type="NCBI Taxonomy" id="1465809"/>
    <lineage>
        <taxon>Bacteria</taxon>
        <taxon>Bacillati</taxon>
        <taxon>Bacillota</taxon>
        <taxon>Clostridia</taxon>
        <taxon>Eubacteriales</taxon>
        <taxon>Clostridiaceae</taxon>
        <taxon>Clostridium</taxon>
    </lineage>
</organism>
<dbReference type="RefSeq" id="WP_010293208.1">
    <property type="nucleotide sequence ID" value="NZ_CABKRL010000001.1"/>
</dbReference>
<dbReference type="Proteomes" id="UP000481872">
    <property type="component" value="Unassembled WGS sequence"/>
</dbReference>
<evidence type="ECO:0008006" key="3">
    <source>
        <dbReference type="Google" id="ProtNLM"/>
    </source>
</evidence>
<name>A0A6M0H4C7_9CLOT</name>
<sequence length="50" mass="5871">MGKKMHKGEQQKLLKKARNLLEQDMGITEVMEATGLSQQDIQREQQKMRK</sequence>
<evidence type="ECO:0000313" key="2">
    <source>
        <dbReference type="Proteomes" id="UP000481872"/>
    </source>
</evidence>
<protein>
    <recommendedName>
        <fullName evidence="3">Transposase</fullName>
    </recommendedName>
</protein>